<gene>
    <name evidence="1" type="ORF">HMPREF9104_00949</name>
</gene>
<evidence type="ECO:0000313" key="1">
    <source>
        <dbReference type="EMBL" id="EHO52524.1"/>
    </source>
</evidence>
<name>H1LEC3_9LACO</name>
<reference evidence="1 2" key="1">
    <citation type="submission" date="2011-09" db="EMBL/GenBank/DDBJ databases">
        <authorList>
            <person name="Weinstock G."/>
            <person name="Sodergren E."/>
            <person name="Clifton S."/>
            <person name="Fulton L."/>
            <person name="Fulton B."/>
            <person name="Courtney L."/>
            <person name="Fronick C."/>
            <person name="Harrison M."/>
            <person name="Strong C."/>
            <person name="Farmer C."/>
            <person name="Delahaunty K."/>
            <person name="Markovic C."/>
            <person name="Hall O."/>
            <person name="Minx P."/>
            <person name="Tomlinson C."/>
            <person name="Mitreva M."/>
            <person name="Hou S."/>
            <person name="Chen J."/>
            <person name="Wollam A."/>
            <person name="Pepin K.H."/>
            <person name="Johnson M."/>
            <person name="Bhonagiri V."/>
            <person name="Zhang X."/>
            <person name="Suruliraj S."/>
            <person name="Warren W."/>
            <person name="Chinwalla A."/>
            <person name="Mardis E.R."/>
            <person name="Wilson R.K."/>
        </authorList>
    </citation>
    <scope>NUCLEOTIDE SEQUENCE [LARGE SCALE GENOMIC DNA]</scope>
    <source>
        <strain evidence="1 2">F0435</strain>
    </source>
</reference>
<dbReference type="AlphaFoldDB" id="H1LEC3"/>
<proteinExistence type="predicted"/>
<comment type="caution">
    <text evidence="1">The sequence shown here is derived from an EMBL/GenBank/DDBJ whole genome shotgun (WGS) entry which is preliminary data.</text>
</comment>
<protein>
    <submittedName>
        <fullName evidence="1">Uncharacterized protein</fullName>
    </submittedName>
</protein>
<dbReference type="EMBL" id="AGRJ01000096">
    <property type="protein sequence ID" value="EHO52524.1"/>
    <property type="molecule type" value="Genomic_DNA"/>
</dbReference>
<accession>H1LEC3</accession>
<feature type="non-terminal residue" evidence="1">
    <location>
        <position position="1"/>
    </location>
</feature>
<dbReference type="Proteomes" id="UP000005025">
    <property type="component" value="Unassembled WGS sequence"/>
</dbReference>
<dbReference type="HOGENOM" id="CLU_201139_0_0_9"/>
<organism evidence="1 2">
    <name type="scientific">Lentilactobacillus kisonensis F0435</name>
    <dbReference type="NCBI Taxonomy" id="797516"/>
    <lineage>
        <taxon>Bacteria</taxon>
        <taxon>Bacillati</taxon>
        <taxon>Bacillota</taxon>
        <taxon>Bacilli</taxon>
        <taxon>Lactobacillales</taxon>
        <taxon>Lactobacillaceae</taxon>
        <taxon>Lentilactobacillus</taxon>
    </lineage>
</organism>
<sequence>SQAVRNWNISLLTQKFLGLEFLGEVLICKFLPDAAVLKTVSEAKRLESGA</sequence>
<evidence type="ECO:0000313" key="2">
    <source>
        <dbReference type="Proteomes" id="UP000005025"/>
    </source>
</evidence>